<reference evidence="3 4" key="1">
    <citation type="submission" date="2015-11" db="EMBL/GenBank/DDBJ databases">
        <title>Genome-wide analysis reveals the secondary metabolome in Streptomyces kanasensis ZX01.</title>
        <authorList>
            <person name="Zhang G."/>
            <person name="Han L."/>
            <person name="Feng J."/>
            <person name="Zhang X."/>
        </authorList>
    </citation>
    <scope>NUCLEOTIDE SEQUENCE [LARGE SCALE GENOMIC DNA]</scope>
    <source>
        <strain evidence="3 4">ZX01</strain>
    </source>
</reference>
<evidence type="ECO:0000256" key="1">
    <source>
        <dbReference type="SAM" id="SignalP"/>
    </source>
</evidence>
<keyword evidence="4" id="KW-1185">Reference proteome</keyword>
<dbReference type="GO" id="GO:0004252">
    <property type="term" value="F:serine-type endopeptidase activity"/>
    <property type="evidence" value="ECO:0007669"/>
    <property type="project" value="InterPro"/>
</dbReference>
<dbReference type="STRING" id="936756.ATE80_03320"/>
<dbReference type="SUPFAM" id="SSF50494">
    <property type="entry name" value="Trypsin-like serine proteases"/>
    <property type="match status" value="1"/>
</dbReference>
<proteinExistence type="predicted"/>
<dbReference type="InterPro" id="IPR043504">
    <property type="entry name" value="Peptidase_S1_PA_chymotrypsin"/>
</dbReference>
<organism evidence="3 4">
    <name type="scientific">Streptomyces kanasensis</name>
    <dbReference type="NCBI Taxonomy" id="936756"/>
    <lineage>
        <taxon>Bacteria</taxon>
        <taxon>Bacillati</taxon>
        <taxon>Actinomycetota</taxon>
        <taxon>Actinomycetes</taxon>
        <taxon>Kitasatosporales</taxon>
        <taxon>Streptomycetaceae</taxon>
        <taxon>Streptomyces</taxon>
    </lineage>
</organism>
<gene>
    <name evidence="3" type="ORF">ATE80_03320</name>
</gene>
<sequence>MHVPRPRTARTTGLLAAAAAMTVGLLPATPAAAVTGPQAAAGTHPYAVQLTLGEEPTTRGCTGTLVDRYWVMTAASCFATTPGTPVPAGKPAVKATVTLADGKSVALTEIAPRADRDVALVRLATPVTTVPVAPLAGATPAVGADLTAAGFGRTRTAWVPDKLHTGAFTVDSADSTTLRITGKGTDAICKGDTGGPLLNAAGEVVGVNSQSWQGGCFGGNPAETRTGAVSARVDGLAEWVRQQSLTTASIRNAFSDRCLFVSWRTPENGAQARQADCEPQYADQVWKLQPVAGGGYQIRNTFTDRCLFVSWRTPENGAPVQQFDCEPKYSDQVWKLEPVTGGGYQIRNAFTNRCMVVSWRTPDNGAAVTQYDCEPKYSDQVWKL</sequence>
<dbReference type="InterPro" id="IPR051333">
    <property type="entry name" value="CLIP_Serine_Protease"/>
</dbReference>
<dbReference type="SUPFAM" id="SSF50370">
    <property type="entry name" value="Ricin B-like lectins"/>
    <property type="match status" value="1"/>
</dbReference>
<dbReference type="GO" id="GO:0006508">
    <property type="term" value="P:proteolysis"/>
    <property type="evidence" value="ECO:0007669"/>
    <property type="project" value="InterPro"/>
</dbReference>
<dbReference type="InterPro" id="IPR001314">
    <property type="entry name" value="Peptidase_S1A"/>
</dbReference>
<keyword evidence="1" id="KW-0732">Signal</keyword>
<evidence type="ECO:0000313" key="4">
    <source>
        <dbReference type="Proteomes" id="UP000054011"/>
    </source>
</evidence>
<dbReference type="PRINTS" id="PR00722">
    <property type="entry name" value="CHYMOTRYPSIN"/>
</dbReference>
<feature type="domain" description="Peptidase S1" evidence="2">
    <location>
        <begin position="33"/>
        <end position="245"/>
    </location>
</feature>
<dbReference type="PANTHER" id="PTHR24260:SF136">
    <property type="entry name" value="GH08193P-RELATED"/>
    <property type="match status" value="1"/>
</dbReference>
<protein>
    <recommendedName>
        <fullName evidence="2">Peptidase S1 domain-containing protein</fullName>
    </recommendedName>
</protein>
<dbReference type="InterPro" id="IPR001254">
    <property type="entry name" value="Trypsin_dom"/>
</dbReference>
<name>A0A100Y9H0_9ACTN</name>
<dbReference type="Proteomes" id="UP000054011">
    <property type="component" value="Unassembled WGS sequence"/>
</dbReference>
<dbReference type="AlphaFoldDB" id="A0A100Y9H0"/>
<dbReference type="EMBL" id="LNSV01000005">
    <property type="protein sequence ID" value="KUH40076.1"/>
    <property type="molecule type" value="Genomic_DNA"/>
</dbReference>
<dbReference type="CDD" id="cd00161">
    <property type="entry name" value="beta-trefoil_Ricin-like"/>
    <property type="match status" value="1"/>
</dbReference>
<dbReference type="SMART" id="SM00020">
    <property type="entry name" value="Tryp_SPc"/>
    <property type="match status" value="1"/>
</dbReference>
<evidence type="ECO:0000259" key="2">
    <source>
        <dbReference type="PROSITE" id="PS50240"/>
    </source>
</evidence>
<feature type="signal peptide" evidence="1">
    <location>
        <begin position="1"/>
        <end position="33"/>
    </location>
</feature>
<comment type="caution">
    <text evidence="3">The sequence shown here is derived from an EMBL/GenBank/DDBJ whole genome shotgun (WGS) entry which is preliminary data.</text>
</comment>
<accession>A0A100Y9H0</accession>
<dbReference type="Pfam" id="PF00089">
    <property type="entry name" value="Trypsin"/>
    <property type="match status" value="1"/>
</dbReference>
<dbReference type="InterPro" id="IPR000772">
    <property type="entry name" value="Ricin_B_lectin"/>
</dbReference>
<dbReference type="SMART" id="SM00458">
    <property type="entry name" value="RICIN"/>
    <property type="match status" value="1"/>
</dbReference>
<dbReference type="OrthoDB" id="9815928at2"/>
<dbReference type="InterPro" id="IPR035992">
    <property type="entry name" value="Ricin_B-like_lectins"/>
</dbReference>
<dbReference type="PROSITE" id="PS50231">
    <property type="entry name" value="RICIN_B_LECTIN"/>
    <property type="match status" value="1"/>
</dbReference>
<dbReference type="Gene3D" id="2.40.10.10">
    <property type="entry name" value="Trypsin-like serine proteases"/>
    <property type="match status" value="1"/>
</dbReference>
<dbReference type="InterPro" id="IPR009003">
    <property type="entry name" value="Peptidase_S1_PA"/>
</dbReference>
<dbReference type="PANTHER" id="PTHR24260">
    <property type="match status" value="1"/>
</dbReference>
<dbReference type="PROSITE" id="PS50240">
    <property type="entry name" value="TRYPSIN_DOM"/>
    <property type="match status" value="1"/>
</dbReference>
<evidence type="ECO:0000313" key="3">
    <source>
        <dbReference type="EMBL" id="KUH40076.1"/>
    </source>
</evidence>
<feature type="chain" id="PRO_5007091382" description="Peptidase S1 domain-containing protein" evidence="1">
    <location>
        <begin position="34"/>
        <end position="384"/>
    </location>
</feature>
<dbReference type="Pfam" id="PF00652">
    <property type="entry name" value="Ricin_B_lectin"/>
    <property type="match status" value="1"/>
</dbReference>
<dbReference type="RefSeq" id="WP_058940585.1">
    <property type="nucleotide sequence ID" value="NZ_LNSV01000005.1"/>
</dbReference>
<dbReference type="Gene3D" id="2.80.10.50">
    <property type="match status" value="1"/>
</dbReference>